<dbReference type="InterPro" id="IPR000757">
    <property type="entry name" value="Beta-glucanase-like"/>
</dbReference>
<dbReference type="OrthoDB" id="9809583at2"/>
<dbReference type="KEGG" id="saz:Sama_1396"/>
<accession>A1S5E7</accession>
<dbReference type="Gene3D" id="2.60.120.200">
    <property type="match status" value="1"/>
</dbReference>
<proteinExistence type="inferred from homology"/>
<dbReference type="SUPFAM" id="SSF49899">
    <property type="entry name" value="Concanavalin A-like lectins/glucanases"/>
    <property type="match status" value="1"/>
</dbReference>
<dbReference type="AlphaFoldDB" id="A1S5E7"/>
<dbReference type="PANTHER" id="PTHR10963">
    <property type="entry name" value="GLYCOSYL HYDROLASE-RELATED"/>
    <property type="match status" value="1"/>
</dbReference>
<dbReference type="STRING" id="326297.Sama_1396"/>
<dbReference type="PROSITE" id="PS51762">
    <property type="entry name" value="GH16_2"/>
    <property type="match status" value="1"/>
</dbReference>
<dbReference type="eggNOG" id="COG2273">
    <property type="taxonomic scope" value="Bacteria"/>
</dbReference>
<sequence length="884" mass="94270">MMMKNSGTSKYLSLGLLAAALQGCGGDTNTSTDLGSVNLEGPATGWELVWSDEFDGSSIDAAKWAHDVDCAGGGNQESQCYTADEANSFVADGMLNIVALKAPEGAEKPYTSARLTTKGKADFTYGRFEMRAKLPSGQGSWPAFWMLPTDNVYGIWPRSGEIDIVEAVNLKAATVEGTPEAYVHGTLHYGREWPKNEQSGKAYLLPNGVNPADDFHTYAIEWQQGEIRWYVDDYLYATQRRSELRYNSKGQAVGLAHKGWFTEYYDQSSGDLQLSWTDAPFDEKFHLIVNFAVGGNWPASVNETGIDDTAFNENNRYQIDFVRVYECAANPDTGKGCETVRPGYDNPDDALVEGKAPVPVPPSDGTPKDLLIFDSTPNPNWAAWDCCGGSTPSLVEDADKGAVYRFVVGDSPTVNGFISRAAFITDPAGVPSPFDAAPIEASGVLSFAMKVVSAPSNADSTWMMKVESNEGATAVELPLTASSEGVAPAVGQWQTFSFPLSELAAKGLDLSAIDVVMVFPAWGTGSGAEYLLDEVKIARPDTSLPSLTIFTDNENPDWPMWDCCGGSTPQVVSDDAEHGIVSEFSIGASPTVMGYINRTELGGGGNPFDASSLYDNGVVQFDLKVVTAPNTVDAPWLFKVESNNAASAVELPLTSSVEGMAPSAQWQTFSFRLSTLADAGLDLSAIDVLMVFPAWGQGEGAVYRIDNVKIHQPGSGGSMNALSLFADTVADAWSIWDCCGGSTPTVEADDAAHGAVAEYVIGAQPTVVGFFADDGVYYDASAAVETGVVRFEMKLVSAPNDPGSVWKFKIESGDASTAVELNLTDSVEGSAPVVGQWQTYTFPLKTLTDMGLDASAIDVVMVFPAWGTGEGAVFRLDNALIGTP</sequence>
<dbReference type="PROSITE" id="PS51257">
    <property type="entry name" value="PROKAR_LIPOPROTEIN"/>
    <property type="match status" value="1"/>
</dbReference>
<keyword evidence="3" id="KW-0326">Glycosidase</keyword>
<gene>
    <name evidence="3" type="ordered locus">Sama_1396</name>
</gene>
<protein>
    <submittedName>
        <fullName evidence="3">Glucan endo-1,3-beta-D-glucosidase</fullName>
        <ecNumber evidence="3">3.2.1.39</ecNumber>
    </submittedName>
</protein>
<reference evidence="3 4" key="1">
    <citation type="submission" date="2006-12" db="EMBL/GenBank/DDBJ databases">
        <title>Complete sequence of Shewanella amazonensis SB2B.</title>
        <authorList>
            <consortium name="US DOE Joint Genome Institute"/>
            <person name="Copeland A."/>
            <person name="Lucas S."/>
            <person name="Lapidus A."/>
            <person name="Barry K."/>
            <person name="Detter J.C."/>
            <person name="Glavina del Rio T."/>
            <person name="Hammon N."/>
            <person name="Israni S."/>
            <person name="Dalin E."/>
            <person name="Tice H."/>
            <person name="Pitluck S."/>
            <person name="Munk A.C."/>
            <person name="Brettin T."/>
            <person name="Bruce D."/>
            <person name="Han C."/>
            <person name="Tapia R."/>
            <person name="Gilna P."/>
            <person name="Schmutz J."/>
            <person name="Larimer F."/>
            <person name="Land M."/>
            <person name="Hauser L."/>
            <person name="Kyrpides N."/>
            <person name="Mikhailova N."/>
            <person name="Fredrickson J."/>
            <person name="Richardson P."/>
        </authorList>
    </citation>
    <scope>NUCLEOTIDE SEQUENCE [LARGE SCALE GENOMIC DNA]</scope>
    <source>
        <strain evidence="4">ATCC BAA-1098 / SB2B</strain>
    </source>
</reference>
<dbReference type="CDD" id="cd08023">
    <property type="entry name" value="GH16_laminarinase_like"/>
    <property type="match status" value="1"/>
</dbReference>
<evidence type="ECO:0000313" key="3">
    <source>
        <dbReference type="EMBL" id="ABL99603.1"/>
    </source>
</evidence>
<dbReference type="EC" id="3.2.1.39" evidence="3"/>
<organism evidence="3 4">
    <name type="scientific">Shewanella amazonensis (strain ATCC BAA-1098 / SB2B)</name>
    <dbReference type="NCBI Taxonomy" id="326297"/>
    <lineage>
        <taxon>Bacteria</taxon>
        <taxon>Pseudomonadati</taxon>
        <taxon>Pseudomonadota</taxon>
        <taxon>Gammaproteobacteria</taxon>
        <taxon>Alteromonadales</taxon>
        <taxon>Shewanellaceae</taxon>
        <taxon>Shewanella</taxon>
    </lineage>
</organism>
<dbReference type="SUPFAM" id="SSF49785">
    <property type="entry name" value="Galactose-binding domain-like"/>
    <property type="match status" value="3"/>
</dbReference>
<feature type="domain" description="GH16" evidence="2">
    <location>
        <begin position="32"/>
        <end position="330"/>
    </location>
</feature>
<evidence type="ECO:0000256" key="1">
    <source>
        <dbReference type="ARBA" id="ARBA00006865"/>
    </source>
</evidence>
<dbReference type="HOGENOM" id="CLU_327017_0_0_6"/>
<evidence type="ECO:0000259" key="2">
    <source>
        <dbReference type="PROSITE" id="PS51762"/>
    </source>
</evidence>
<dbReference type="Proteomes" id="UP000009175">
    <property type="component" value="Chromosome"/>
</dbReference>
<dbReference type="CAZy" id="GH16">
    <property type="family name" value="Glycoside Hydrolase Family 16"/>
</dbReference>
<name>A1S5E7_SHEAM</name>
<dbReference type="Pfam" id="PF00722">
    <property type="entry name" value="Glyco_hydro_16"/>
    <property type="match status" value="1"/>
</dbReference>
<dbReference type="InterPro" id="IPR008979">
    <property type="entry name" value="Galactose-bd-like_sf"/>
</dbReference>
<dbReference type="PANTHER" id="PTHR10963:SF55">
    <property type="entry name" value="GLYCOSIDE HYDROLASE FAMILY 16 PROTEIN"/>
    <property type="match status" value="1"/>
</dbReference>
<evidence type="ECO:0000313" key="4">
    <source>
        <dbReference type="Proteomes" id="UP000009175"/>
    </source>
</evidence>
<dbReference type="GO" id="GO:0042973">
    <property type="term" value="F:glucan endo-1,3-beta-D-glucosidase activity"/>
    <property type="evidence" value="ECO:0007669"/>
    <property type="project" value="UniProtKB-EC"/>
</dbReference>
<keyword evidence="4" id="KW-1185">Reference proteome</keyword>
<dbReference type="EMBL" id="CP000507">
    <property type="protein sequence ID" value="ABL99603.1"/>
    <property type="molecule type" value="Genomic_DNA"/>
</dbReference>
<dbReference type="InterPro" id="IPR013320">
    <property type="entry name" value="ConA-like_dom_sf"/>
</dbReference>
<dbReference type="GO" id="GO:0005975">
    <property type="term" value="P:carbohydrate metabolic process"/>
    <property type="evidence" value="ECO:0007669"/>
    <property type="project" value="InterPro"/>
</dbReference>
<keyword evidence="3" id="KW-0378">Hydrolase</keyword>
<dbReference type="Gene3D" id="2.60.120.430">
    <property type="entry name" value="Galactose-binding lectin"/>
    <property type="match status" value="3"/>
</dbReference>
<dbReference type="InterPro" id="IPR050546">
    <property type="entry name" value="Glycosyl_Hydrlase_16"/>
</dbReference>
<comment type="similarity">
    <text evidence="1">Belongs to the glycosyl hydrolase 16 family.</text>
</comment>